<dbReference type="RefSeq" id="WP_201630545.1">
    <property type="nucleotide sequence ID" value="NZ_JAEQNB010000001.1"/>
</dbReference>
<dbReference type="PROSITE" id="PS50111">
    <property type="entry name" value="CHEMOTAXIS_TRANSDUC_2"/>
    <property type="match status" value="1"/>
</dbReference>
<dbReference type="Proteomes" id="UP000602284">
    <property type="component" value="Unassembled WGS sequence"/>
</dbReference>
<dbReference type="PANTHER" id="PTHR32089">
    <property type="entry name" value="METHYL-ACCEPTING CHEMOTAXIS PROTEIN MCPB"/>
    <property type="match status" value="1"/>
</dbReference>
<dbReference type="InterPro" id="IPR003660">
    <property type="entry name" value="HAMP_dom"/>
</dbReference>
<dbReference type="Pfam" id="PF12729">
    <property type="entry name" value="4HB_MCP_1"/>
    <property type="match status" value="1"/>
</dbReference>
<dbReference type="PRINTS" id="PR00260">
    <property type="entry name" value="CHEMTRNSDUCR"/>
</dbReference>
<organism evidence="11 12">
    <name type="scientific">Tumebacillus amylolyticus</name>
    <dbReference type="NCBI Taxonomy" id="2801339"/>
    <lineage>
        <taxon>Bacteria</taxon>
        <taxon>Bacillati</taxon>
        <taxon>Bacillota</taxon>
        <taxon>Bacilli</taxon>
        <taxon>Bacillales</taxon>
        <taxon>Alicyclobacillaceae</taxon>
        <taxon>Tumebacillus</taxon>
    </lineage>
</organism>
<evidence type="ECO:0000256" key="5">
    <source>
        <dbReference type="ARBA" id="ARBA00029447"/>
    </source>
</evidence>
<dbReference type="Gene3D" id="1.10.287.950">
    <property type="entry name" value="Methyl-accepting chemotaxis protein"/>
    <property type="match status" value="1"/>
</dbReference>
<dbReference type="InterPro" id="IPR047347">
    <property type="entry name" value="YvaQ-like_sensor"/>
</dbReference>
<keyword evidence="4 6" id="KW-0807">Transducer</keyword>
<dbReference type="InterPro" id="IPR004090">
    <property type="entry name" value="Chemotax_Me-accpt_rcpt"/>
</dbReference>
<dbReference type="SUPFAM" id="SSF58104">
    <property type="entry name" value="Methyl-accepting chemotaxis protein (MCP) signaling domain"/>
    <property type="match status" value="1"/>
</dbReference>
<evidence type="ECO:0000256" key="1">
    <source>
        <dbReference type="ARBA" id="ARBA00004236"/>
    </source>
</evidence>
<proteinExistence type="inferred from homology"/>
<dbReference type="Pfam" id="PF00672">
    <property type="entry name" value="HAMP"/>
    <property type="match status" value="1"/>
</dbReference>
<evidence type="ECO:0000256" key="4">
    <source>
        <dbReference type="ARBA" id="ARBA00023224"/>
    </source>
</evidence>
<dbReference type="InterPro" id="IPR004089">
    <property type="entry name" value="MCPsignal_dom"/>
</dbReference>
<keyword evidence="3 8" id="KW-0472">Membrane</keyword>
<name>A0ABS1J6L4_9BACL</name>
<feature type="domain" description="HAMP" evidence="10">
    <location>
        <begin position="212"/>
        <end position="264"/>
    </location>
</feature>
<evidence type="ECO:0000256" key="3">
    <source>
        <dbReference type="ARBA" id="ARBA00023136"/>
    </source>
</evidence>
<feature type="transmembrane region" description="Helical" evidence="8">
    <location>
        <begin position="191"/>
        <end position="211"/>
    </location>
</feature>
<evidence type="ECO:0000256" key="2">
    <source>
        <dbReference type="ARBA" id="ARBA00022475"/>
    </source>
</evidence>
<dbReference type="SMART" id="SM00304">
    <property type="entry name" value="HAMP"/>
    <property type="match status" value="1"/>
</dbReference>
<protein>
    <submittedName>
        <fullName evidence="11">Methyl-accepting chemotaxis protein</fullName>
    </submittedName>
</protein>
<reference evidence="11 12" key="1">
    <citation type="submission" date="2021-01" db="EMBL/GenBank/DDBJ databases">
        <title>Tumebacillus sp. strain ITR2 16S ribosomal RNA gene Genome sequencing and assembly.</title>
        <authorList>
            <person name="Kang M."/>
        </authorList>
    </citation>
    <scope>NUCLEOTIDE SEQUENCE [LARGE SCALE GENOMIC DNA]</scope>
    <source>
        <strain evidence="11 12">ITR2</strain>
    </source>
</reference>
<dbReference type="Pfam" id="PF00015">
    <property type="entry name" value="MCPsignal"/>
    <property type="match status" value="1"/>
</dbReference>
<dbReference type="CDD" id="cd19411">
    <property type="entry name" value="MCP2201-like_sensor"/>
    <property type="match status" value="1"/>
</dbReference>
<dbReference type="CDD" id="cd06225">
    <property type="entry name" value="HAMP"/>
    <property type="match status" value="1"/>
</dbReference>
<evidence type="ECO:0000313" key="12">
    <source>
        <dbReference type="Proteomes" id="UP000602284"/>
    </source>
</evidence>
<sequence>MFLRNLKVASKLWVLIGVGVLFLLATGGVSTYYANQIAADSQSMYQDRLLPVQWIGQVRTNNRTVDTDLVEMVLTTDKAEVQRLNQDIENQKLTNAKLIQEYEATNLDPKEVELLEQYKTQLSTYQKMRQNVIDFSLAGKQSQAYGIFDKEVRPVRETLSATLTKLGDYNAEVASNLYVKSDGDVKKASQISLGLLVAALVLMVVIGMLIARTITKPIQRLQALMAQARGGDLTVAGIVKSKDEIGRLTADFNEMILGFNGVVLTLNETAVSLAASAEQLNATTNQTSHATNEITNAIQDMSQGAEVQMRGAEETNSTMRQMSEGLQRVAESANLATESSSVATRESETGASAVHKAVEQMTSIRETVGMSAELVQALGERSREVGQVVELITEVANQVNLLALNAAIEAARAGEHGKGFSVVADEVRQLAEQSRGAATSIHTIIEEMQRNTDQAVLAMQAGTAEVEKGMEAVQQAGESFTRILSMTQDVASQIEDVSASVEEMSAGSEEIASSVDYMADIANQSAQNSQMVVAASQEQLASVEEVANSTAQLSQMAVELQEMIARFKVQA</sequence>
<dbReference type="CDD" id="cd11386">
    <property type="entry name" value="MCP_signal"/>
    <property type="match status" value="1"/>
</dbReference>
<dbReference type="Gene3D" id="6.10.340.10">
    <property type="match status" value="1"/>
</dbReference>
<evidence type="ECO:0000256" key="6">
    <source>
        <dbReference type="PROSITE-ProRule" id="PRU00284"/>
    </source>
</evidence>
<keyword evidence="8" id="KW-1133">Transmembrane helix</keyword>
<evidence type="ECO:0000256" key="8">
    <source>
        <dbReference type="SAM" id="Phobius"/>
    </source>
</evidence>
<dbReference type="PROSITE" id="PS50885">
    <property type="entry name" value="HAMP"/>
    <property type="match status" value="1"/>
</dbReference>
<dbReference type="SMART" id="SM00283">
    <property type="entry name" value="MA"/>
    <property type="match status" value="1"/>
</dbReference>
<accession>A0ABS1J6L4</accession>
<keyword evidence="2" id="KW-1003">Cell membrane</keyword>
<evidence type="ECO:0000259" key="10">
    <source>
        <dbReference type="PROSITE" id="PS50885"/>
    </source>
</evidence>
<evidence type="ECO:0000259" key="9">
    <source>
        <dbReference type="PROSITE" id="PS50111"/>
    </source>
</evidence>
<feature type="coiled-coil region" evidence="7">
    <location>
        <begin position="74"/>
        <end position="101"/>
    </location>
</feature>
<dbReference type="PANTHER" id="PTHR32089:SF112">
    <property type="entry name" value="LYSOZYME-LIKE PROTEIN-RELATED"/>
    <property type="match status" value="1"/>
</dbReference>
<keyword evidence="12" id="KW-1185">Reference proteome</keyword>
<dbReference type="EMBL" id="JAEQNB010000001">
    <property type="protein sequence ID" value="MBL0385318.1"/>
    <property type="molecule type" value="Genomic_DNA"/>
</dbReference>
<keyword evidence="8" id="KW-0812">Transmembrane</keyword>
<comment type="similarity">
    <text evidence="5">Belongs to the methyl-accepting chemotaxis (MCP) protein family.</text>
</comment>
<comment type="caution">
    <text evidence="11">The sequence shown here is derived from an EMBL/GenBank/DDBJ whole genome shotgun (WGS) entry which is preliminary data.</text>
</comment>
<feature type="transmembrane region" description="Helical" evidence="8">
    <location>
        <begin position="12"/>
        <end position="34"/>
    </location>
</feature>
<keyword evidence="7" id="KW-0175">Coiled coil</keyword>
<gene>
    <name evidence="11" type="ORF">JJB07_01550</name>
</gene>
<feature type="domain" description="Methyl-accepting transducer" evidence="9">
    <location>
        <begin position="283"/>
        <end position="519"/>
    </location>
</feature>
<comment type="subcellular location">
    <subcellularLocation>
        <location evidence="1">Cell membrane</location>
    </subcellularLocation>
</comment>
<evidence type="ECO:0000313" key="11">
    <source>
        <dbReference type="EMBL" id="MBL0385318.1"/>
    </source>
</evidence>
<evidence type="ECO:0000256" key="7">
    <source>
        <dbReference type="SAM" id="Coils"/>
    </source>
</evidence>
<dbReference type="InterPro" id="IPR024478">
    <property type="entry name" value="HlyB_4HB_MCP"/>
</dbReference>